<sequence length="379" mass="44124">MLNRRSLRIKVMQSLFALHQCKEASFELCLEKIGEAFLPDLNSMEVQNKELLNLQKKTATALFKKAFEEGKSKADHEDDKIKKAVNSAFVFYNAQVKKDTDFLRKNVVVEVEKIYEFYIAALSLATAFAELAEADKKVSHKNFVNNTWIKALRNSEPLKKDALRLGRHWQNNVDQVRQWFRDVVRQDNEYLNYLDRKSPTEDDQRKFASHLFKKIILGNSVINDFFEEEVLRWAEDKEIVRALVEKTVKSFDPEKDKTITLNTLSLNWDEDKEFIETLYDKATNLSDKHQELIANNTRNWEVERLPLTDRVIIEMSIAELLSFPNIPIKVTINEYIELAKTYSTPKSRQFINGILDVIAKELQESGEIKKSGRGLIDNK</sequence>
<dbReference type="PANTHER" id="PTHR11078">
    <property type="entry name" value="N UTILIZATION SUBSTANCE PROTEIN B-RELATED"/>
    <property type="match status" value="1"/>
</dbReference>
<evidence type="ECO:0000259" key="6">
    <source>
        <dbReference type="Pfam" id="PF01029"/>
    </source>
</evidence>
<organism evidence="7 8">
    <name type="scientific">Chryseosolibacter indicus</name>
    <dbReference type="NCBI Taxonomy" id="2782351"/>
    <lineage>
        <taxon>Bacteria</taxon>
        <taxon>Pseudomonadati</taxon>
        <taxon>Bacteroidota</taxon>
        <taxon>Cytophagia</taxon>
        <taxon>Cytophagales</taxon>
        <taxon>Chryseotaleaceae</taxon>
        <taxon>Chryseosolibacter</taxon>
    </lineage>
</organism>
<evidence type="ECO:0000256" key="3">
    <source>
        <dbReference type="ARBA" id="ARBA00022884"/>
    </source>
</evidence>
<accession>A0ABS5VQZ3</accession>
<dbReference type="InterPro" id="IPR011605">
    <property type="entry name" value="NusB_fam"/>
</dbReference>
<dbReference type="Pfam" id="PF01029">
    <property type="entry name" value="NusB"/>
    <property type="match status" value="1"/>
</dbReference>
<dbReference type="NCBIfam" id="TIGR01951">
    <property type="entry name" value="nusB"/>
    <property type="match status" value="1"/>
</dbReference>
<gene>
    <name evidence="7" type="primary">nusB</name>
    <name evidence="7" type="ORF">KK060_09795</name>
</gene>
<dbReference type="Gene3D" id="1.10.940.10">
    <property type="entry name" value="NusB-like"/>
    <property type="match status" value="1"/>
</dbReference>
<evidence type="ECO:0000313" key="8">
    <source>
        <dbReference type="Proteomes" id="UP000772618"/>
    </source>
</evidence>
<evidence type="ECO:0000256" key="4">
    <source>
        <dbReference type="ARBA" id="ARBA00023015"/>
    </source>
</evidence>
<comment type="caution">
    <text evidence="7">The sequence shown here is derived from an EMBL/GenBank/DDBJ whole genome shotgun (WGS) entry which is preliminary data.</text>
</comment>
<dbReference type="InterPro" id="IPR035926">
    <property type="entry name" value="NusB-like_sf"/>
</dbReference>
<evidence type="ECO:0000256" key="5">
    <source>
        <dbReference type="ARBA" id="ARBA00023163"/>
    </source>
</evidence>
<dbReference type="InterPro" id="IPR006027">
    <property type="entry name" value="NusB_RsmB_TIM44"/>
</dbReference>
<evidence type="ECO:0000256" key="1">
    <source>
        <dbReference type="ARBA" id="ARBA00005952"/>
    </source>
</evidence>
<proteinExistence type="inferred from homology"/>
<dbReference type="Proteomes" id="UP000772618">
    <property type="component" value="Unassembled WGS sequence"/>
</dbReference>
<keyword evidence="4" id="KW-0805">Transcription regulation</keyword>
<dbReference type="EMBL" id="JAHESD010000017">
    <property type="protein sequence ID" value="MBT1703571.1"/>
    <property type="molecule type" value="Genomic_DNA"/>
</dbReference>
<feature type="domain" description="NusB/RsmB/TIM44" evidence="6">
    <location>
        <begin position="268"/>
        <end position="360"/>
    </location>
</feature>
<dbReference type="SUPFAM" id="SSF48013">
    <property type="entry name" value="NusB-like"/>
    <property type="match status" value="1"/>
</dbReference>
<keyword evidence="3" id="KW-0694">RNA-binding</keyword>
<dbReference type="RefSeq" id="WP_254153534.1">
    <property type="nucleotide sequence ID" value="NZ_JAHESD010000017.1"/>
</dbReference>
<protein>
    <submittedName>
        <fullName evidence="7">Transcription antitermination factor NusB</fullName>
    </submittedName>
</protein>
<name>A0ABS5VQZ3_9BACT</name>
<comment type="similarity">
    <text evidence="1">Belongs to the NusB family.</text>
</comment>
<keyword evidence="5" id="KW-0804">Transcription</keyword>
<evidence type="ECO:0000313" key="7">
    <source>
        <dbReference type="EMBL" id="MBT1703571.1"/>
    </source>
</evidence>
<keyword evidence="2" id="KW-0889">Transcription antitermination</keyword>
<dbReference type="PANTHER" id="PTHR11078:SF3">
    <property type="entry name" value="ANTITERMINATION NUSB DOMAIN-CONTAINING PROTEIN"/>
    <property type="match status" value="1"/>
</dbReference>
<keyword evidence="8" id="KW-1185">Reference proteome</keyword>
<evidence type="ECO:0000256" key="2">
    <source>
        <dbReference type="ARBA" id="ARBA00022814"/>
    </source>
</evidence>
<reference evidence="7 8" key="1">
    <citation type="submission" date="2021-05" db="EMBL/GenBank/DDBJ databases">
        <title>A Polyphasic approach of four new species of the genus Ohtaekwangia: Ohtaekwangia histidinii sp. nov., Ohtaekwangia cretensis sp. nov., Ohtaekwangia indiensis sp. nov., Ohtaekwangia reichenbachii sp. nov. from diverse environment.</title>
        <authorList>
            <person name="Octaviana S."/>
        </authorList>
    </citation>
    <scope>NUCLEOTIDE SEQUENCE [LARGE SCALE GENOMIC DNA]</scope>
    <source>
        <strain evidence="7 8">PWU20</strain>
    </source>
</reference>